<protein>
    <submittedName>
        <fullName evidence="12">Peptidase</fullName>
    </submittedName>
</protein>
<dbReference type="Pfam" id="PF13180">
    <property type="entry name" value="PDZ_2"/>
    <property type="match status" value="1"/>
</dbReference>
<dbReference type="CDD" id="cd10839">
    <property type="entry name" value="cpPDZ1_DegP-like"/>
    <property type="match status" value="1"/>
</dbReference>
<dbReference type="GO" id="GO:0042597">
    <property type="term" value="C:periplasmic space"/>
    <property type="evidence" value="ECO:0007669"/>
    <property type="project" value="UniProtKB-SubCell"/>
</dbReference>
<evidence type="ECO:0000256" key="4">
    <source>
        <dbReference type="ARBA" id="ARBA00022729"/>
    </source>
</evidence>
<dbReference type="InterPro" id="IPR001940">
    <property type="entry name" value="Peptidase_S1C"/>
</dbReference>
<comment type="subcellular location">
    <subcellularLocation>
        <location evidence="1">Periplasm</location>
    </subcellularLocation>
</comment>
<dbReference type="PROSITE" id="PS50106">
    <property type="entry name" value="PDZ"/>
    <property type="match status" value="2"/>
</dbReference>
<dbReference type="GO" id="GO:0004252">
    <property type="term" value="F:serine-type endopeptidase activity"/>
    <property type="evidence" value="ECO:0007669"/>
    <property type="project" value="InterPro"/>
</dbReference>
<gene>
    <name evidence="12" type="ORF">COS91_06865</name>
</gene>
<keyword evidence="7" id="KW-0378">Hydrolase</keyword>
<organism evidence="12 13">
    <name type="scientific">Candidatus Desantisbacteria bacterium CG07_land_8_20_14_0_80_39_15</name>
    <dbReference type="NCBI Taxonomy" id="1974549"/>
    <lineage>
        <taxon>Bacteria</taxon>
        <taxon>Candidatus Desantisiibacteriota</taxon>
    </lineage>
</organism>
<keyword evidence="8" id="KW-0720">Serine protease</keyword>
<feature type="active site" description="Charge relay system" evidence="9">
    <location>
        <position position="170"/>
    </location>
</feature>
<dbReference type="PRINTS" id="PR00834">
    <property type="entry name" value="PROTEASES2C"/>
</dbReference>
<feature type="binding site" evidence="10">
    <location>
        <position position="170"/>
    </location>
    <ligand>
        <name>substrate</name>
    </ligand>
</feature>
<feature type="active site" description="Charge relay system" evidence="9">
    <location>
        <position position="137"/>
    </location>
</feature>
<dbReference type="NCBIfam" id="TIGR02037">
    <property type="entry name" value="degP_htrA_DO"/>
    <property type="match status" value="1"/>
</dbReference>
<evidence type="ECO:0000256" key="2">
    <source>
        <dbReference type="ARBA" id="ARBA00010541"/>
    </source>
</evidence>
<dbReference type="InterPro" id="IPR001478">
    <property type="entry name" value="PDZ"/>
</dbReference>
<feature type="domain" description="PDZ" evidence="11">
    <location>
        <begin position="388"/>
        <end position="457"/>
    </location>
</feature>
<feature type="binding site" evidence="10">
    <location>
        <begin position="244"/>
        <end position="246"/>
    </location>
    <ligand>
        <name>substrate</name>
    </ligand>
</feature>
<evidence type="ECO:0000256" key="3">
    <source>
        <dbReference type="ARBA" id="ARBA00022670"/>
    </source>
</evidence>
<name>A0A2M6ZF02_9BACT</name>
<comment type="similarity">
    <text evidence="2">Belongs to the peptidase S1C family.</text>
</comment>
<dbReference type="Proteomes" id="UP000229227">
    <property type="component" value="Unassembled WGS sequence"/>
</dbReference>
<dbReference type="InterPro" id="IPR009003">
    <property type="entry name" value="Peptidase_S1_PA"/>
</dbReference>
<dbReference type="SMART" id="SM00228">
    <property type="entry name" value="PDZ"/>
    <property type="match status" value="2"/>
</dbReference>
<keyword evidence="5" id="KW-0677">Repeat</keyword>
<dbReference type="EMBL" id="PEWN01000110">
    <property type="protein sequence ID" value="PIU50974.1"/>
    <property type="molecule type" value="Genomic_DNA"/>
</dbReference>
<comment type="caution">
    <text evidence="12">The sequence shown here is derived from an EMBL/GenBank/DDBJ whole genome shotgun (WGS) entry which is preliminary data.</text>
</comment>
<keyword evidence="6" id="KW-0574">Periplasm</keyword>
<evidence type="ECO:0000313" key="12">
    <source>
        <dbReference type="EMBL" id="PIU50974.1"/>
    </source>
</evidence>
<reference evidence="13" key="1">
    <citation type="submission" date="2017-09" db="EMBL/GenBank/DDBJ databases">
        <title>Depth-based differentiation of microbial function through sediment-hosted aquifers and enrichment of novel symbionts in the deep terrestrial subsurface.</title>
        <authorList>
            <person name="Probst A.J."/>
            <person name="Ladd B."/>
            <person name="Jarett J.K."/>
            <person name="Geller-Mcgrath D.E."/>
            <person name="Sieber C.M.K."/>
            <person name="Emerson J.B."/>
            <person name="Anantharaman K."/>
            <person name="Thomas B.C."/>
            <person name="Malmstrom R."/>
            <person name="Stieglmeier M."/>
            <person name="Klingl A."/>
            <person name="Woyke T."/>
            <person name="Ryan C.M."/>
            <person name="Banfield J.F."/>
        </authorList>
    </citation>
    <scope>NUCLEOTIDE SEQUENCE [LARGE SCALE GENOMIC DNA]</scope>
</reference>
<dbReference type="SUPFAM" id="SSF50156">
    <property type="entry name" value="PDZ domain-like"/>
    <property type="match status" value="2"/>
</dbReference>
<dbReference type="InterPro" id="IPR041489">
    <property type="entry name" value="PDZ_6"/>
</dbReference>
<dbReference type="Pfam" id="PF13365">
    <property type="entry name" value="Trypsin_2"/>
    <property type="match status" value="1"/>
</dbReference>
<dbReference type="PANTHER" id="PTHR22939:SF129">
    <property type="entry name" value="SERINE PROTEASE HTRA2, MITOCHONDRIAL"/>
    <property type="match status" value="1"/>
</dbReference>
<evidence type="ECO:0000256" key="5">
    <source>
        <dbReference type="ARBA" id="ARBA00022737"/>
    </source>
</evidence>
<proteinExistence type="inferred from homology"/>
<keyword evidence="4" id="KW-0732">Signal</keyword>
<feature type="active site" description="Charge relay system" evidence="9">
    <location>
        <position position="246"/>
    </location>
</feature>
<evidence type="ECO:0000256" key="1">
    <source>
        <dbReference type="ARBA" id="ARBA00004418"/>
    </source>
</evidence>
<dbReference type="InterPro" id="IPR036034">
    <property type="entry name" value="PDZ_sf"/>
</dbReference>
<evidence type="ECO:0000256" key="7">
    <source>
        <dbReference type="ARBA" id="ARBA00022801"/>
    </source>
</evidence>
<dbReference type="GO" id="GO:0006508">
    <property type="term" value="P:proteolysis"/>
    <property type="evidence" value="ECO:0007669"/>
    <property type="project" value="UniProtKB-KW"/>
</dbReference>
<keyword evidence="3" id="KW-0645">Protease</keyword>
<dbReference type="PANTHER" id="PTHR22939">
    <property type="entry name" value="SERINE PROTEASE FAMILY S1C HTRA-RELATED"/>
    <property type="match status" value="1"/>
</dbReference>
<feature type="domain" description="PDZ" evidence="11">
    <location>
        <begin position="290"/>
        <end position="356"/>
    </location>
</feature>
<evidence type="ECO:0000256" key="9">
    <source>
        <dbReference type="PIRSR" id="PIRSR611782-1"/>
    </source>
</evidence>
<evidence type="ECO:0000256" key="8">
    <source>
        <dbReference type="ARBA" id="ARBA00022825"/>
    </source>
</evidence>
<dbReference type="Gene3D" id="2.30.42.10">
    <property type="match status" value="2"/>
</dbReference>
<dbReference type="FunFam" id="2.40.10.10:FF:000001">
    <property type="entry name" value="Periplasmic serine protease DegS"/>
    <property type="match status" value="1"/>
</dbReference>
<feature type="binding site" evidence="10">
    <location>
        <position position="137"/>
    </location>
    <ligand>
        <name>substrate</name>
    </ligand>
</feature>
<dbReference type="AlphaFoldDB" id="A0A2M6ZF02"/>
<sequence length="488" mass="53608">MLFIIFERRNVRMVNFKKLTIFLIICSLLFLGSSCKMKSKKEWTTPQRITPPTPVIDLQSTFVQVSENIKPAVVNISATRIEKSRALSFKFRSPFSGDPLEEFFKHFFPPEWETRKSRSVGSGVIIDSRGYVLTNYHVIERAKDVQVTIGDGRERKIYKGVVVGTDPRTDISVIKIEGQNKFPVALLGNSDKIKVGEWAIAIGSPFGLEHTVTVGVISAKRQNVSIENRNYEDLIQTDASINPGNSGGPLINIYGEVMGINVAIFTPTGGFVGVGFAIPINKAKEVLADLIKHGKVVRGYLGIKIQEITQELAKSFNVPESKRGVLVSDVLPGSPGEKGGLKRGDVIIQFNEKDIKEPADLQRATGKTPPGLTVHVKVIRANKEILLRIKLGSASGGEESRESPQEAKISRLGLILQNHSEGVLVVKVEDGSIAQNAGIMEGDIIVEINKQAVRNVSDFEKAVRLSGKNILFFIKRGNAAVYIAVRLE</sequence>
<evidence type="ECO:0000313" key="13">
    <source>
        <dbReference type="Proteomes" id="UP000229227"/>
    </source>
</evidence>
<evidence type="ECO:0000256" key="6">
    <source>
        <dbReference type="ARBA" id="ARBA00022764"/>
    </source>
</evidence>
<evidence type="ECO:0000259" key="11">
    <source>
        <dbReference type="PROSITE" id="PS50106"/>
    </source>
</evidence>
<dbReference type="SUPFAM" id="SSF50494">
    <property type="entry name" value="Trypsin-like serine proteases"/>
    <property type="match status" value="1"/>
</dbReference>
<dbReference type="Gene3D" id="2.40.10.120">
    <property type="match status" value="1"/>
</dbReference>
<dbReference type="InterPro" id="IPR011782">
    <property type="entry name" value="Pept_S1C_Do"/>
</dbReference>
<accession>A0A2M6ZF02</accession>
<dbReference type="Pfam" id="PF17820">
    <property type="entry name" value="PDZ_6"/>
    <property type="match status" value="1"/>
</dbReference>
<evidence type="ECO:0000256" key="10">
    <source>
        <dbReference type="PIRSR" id="PIRSR611782-2"/>
    </source>
</evidence>